<dbReference type="FunFam" id="1.10.10.10:FF:000322">
    <property type="entry name" value="Probable disease resistance protein At1g63360"/>
    <property type="match status" value="1"/>
</dbReference>
<dbReference type="EMBL" id="LWDX02024618">
    <property type="protein sequence ID" value="OEL30872.1"/>
    <property type="molecule type" value="Genomic_DNA"/>
</dbReference>
<dbReference type="SUPFAM" id="SSF52540">
    <property type="entry name" value="P-loop containing nucleoside triphosphate hydrolases"/>
    <property type="match status" value="1"/>
</dbReference>
<dbReference type="PANTHER" id="PTHR23155:SF1240">
    <property type="entry name" value="OS01G0113150 PROTEIN"/>
    <property type="match status" value="1"/>
</dbReference>
<evidence type="ECO:0000256" key="1">
    <source>
        <dbReference type="ARBA" id="ARBA00022737"/>
    </source>
</evidence>
<dbReference type="GO" id="GO:0043531">
    <property type="term" value="F:ADP binding"/>
    <property type="evidence" value="ECO:0007669"/>
    <property type="project" value="InterPro"/>
</dbReference>
<dbReference type="GO" id="GO:0002758">
    <property type="term" value="P:innate immune response-activating signaling pathway"/>
    <property type="evidence" value="ECO:0007669"/>
    <property type="project" value="UniProtKB-ARBA"/>
</dbReference>
<dbReference type="InterPro" id="IPR058922">
    <property type="entry name" value="WHD_DRP"/>
</dbReference>
<accession>A0A1E5W0I7</accession>
<dbReference type="Pfam" id="PF23559">
    <property type="entry name" value="WHD_DRP"/>
    <property type="match status" value="1"/>
</dbReference>
<keyword evidence="2" id="KW-0611">Plant defense</keyword>
<dbReference type="SUPFAM" id="SSF52058">
    <property type="entry name" value="L domain-like"/>
    <property type="match status" value="2"/>
</dbReference>
<dbReference type="GO" id="GO:0042742">
    <property type="term" value="P:defense response to bacterium"/>
    <property type="evidence" value="ECO:0007669"/>
    <property type="project" value="UniProtKB-ARBA"/>
</dbReference>
<name>A0A1E5W0I7_9POAL</name>
<gene>
    <name evidence="5" type="ORF">BAE44_0008111</name>
</gene>
<dbReference type="Gene3D" id="1.10.10.10">
    <property type="entry name" value="Winged helix-like DNA-binding domain superfamily/Winged helix DNA-binding domain"/>
    <property type="match status" value="1"/>
</dbReference>
<dbReference type="Proteomes" id="UP000095767">
    <property type="component" value="Unassembled WGS sequence"/>
</dbReference>
<dbReference type="STRING" id="888268.A0A1E5W0I7"/>
<dbReference type="InterPro" id="IPR036388">
    <property type="entry name" value="WH-like_DNA-bd_sf"/>
</dbReference>
<reference evidence="5 6" key="1">
    <citation type="submission" date="2016-09" db="EMBL/GenBank/DDBJ databases">
        <title>The draft genome of Dichanthelium oligosanthes: A C3 panicoid grass species.</title>
        <authorList>
            <person name="Studer A.J."/>
            <person name="Schnable J.C."/>
            <person name="Brutnell T.P."/>
        </authorList>
    </citation>
    <scope>NUCLEOTIDE SEQUENCE [LARGE SCALE GENOMIC DNA]</scope>
    <source>
        <strain evidence="6">cv. Kellogg 1175</strain>
        <tissue evidence="5">Leaf</tissue>
    </source>
</reference>
<evidence type="ECO:0000313" key="5">
    <source>
        <dbReference type="EMBL" id="OEL30872.1"/>
    </source>
</evidence>
<evidence type="ECO:0000259" key="4">
    <source>
        <dbReference type="Pfam" id="PF25019"/>
    </source>
</evidence>
<dbReference type="GO" id="GO:0009626">
    <property type="term" value="P:plant-type hypersensitive response"/>
    <property type="evidence" value="ECO:0007669"/>
    <property type="project" value="UniProtKB-ARBA"/>
</dbReference>
<organism evidence="5 6">
    <name type="scientific">Dichanthelium oligosanthes</name>
    <dbReference type="NCBI Taxonomy" id="888268"/>
    <lineage>
        <taxon>Eukaryota</taxon>
        <taxon>Viridiplantae</taxon>
        <taxon>Streptophyta</taxon>
        <taxon>Embryophyta</taxon>
        <taxon>Tracheophyta</taxon>
        <taxon>Spermatophyta</taxon>
        <taxon>Magnoliopsida</taxon>
        <taxon>Liliopsida</taxon>
        <taxon>Poales</taxon>
        <taxon>Poaceae</taxon>
        <taxon>PACMAD clade</taxon>
        <taxon>Panicoideae</taxon>
        <taxon>Panicodae</taxon>
        <taxon>Paniceae</taxon>
        <taxon>Dichantheliinae</taxon>
        <taxon>Dichanthelium</taxon>
    </lineage>
</organism>
<keyword evidence="6" id="KW-1185">Reference proteome</keyword>
<dbReference type="AlphaFoldDB" id="A0A1E5W0I7"/>
<dbReference type="InterPro" id="IPR056789">
    <property type="entry name" value="LRR_R13L1-DRL21"/>
</dbReference>
<dbReference type="InterPro" id="IPR027417">
    <property type="entry name" value="P-loop_NTPase"/>
</dbReference>
<dbReference type="PANTHER" id="PTHR23155">
    <property type="entry name" value="DISEASE RESISTANCE PROTEIN RP"/>
    <property type="match status" value="1"/>
</dbReference>
<keyword evidence="1" id="KW-0677">Repeat</keyword>
<comment type="caution">
    <text evidence="5">The sequence shown here is derived from an EMBL/GenBank/DDBJ whole genome shotgun (WGS) entry which is preliminary data.</text>
</comment>
<dbReference type="Pfam" id="PF25019">
    <property type="entry name" value="LRR_R13L1-DRL21"/>
    <property type="match status" value="1"/>
</dbReference>
<proteinExistence type="predicted"/>
<dbReference type="Gene3D" id="3.80.10.10">
    <property type="entry name" value="Ribonuclease Inhibitor"/>
    <property type="match status" value="2"/>
</dbReference>
<sequence>MILVTTRFPKIVEMVTKATDPIDLKGLEPDEFWIFFQVCVFGEIIQDEHDKEDLIDIGRQIASKLKCSPLAAKTVGWLLSKKPSREHWVEILEKKEWLNQKHGDDIIPALKISYDYLPFHLKKCFSYCALFPEDYKFDNLEISRFWISIGIIDSSGQNVKIEDIGSKYLDELLDNGFLMKGDDNYYVMHDLMHELSQSVSSKECAYISCSSFRADDIPSSIRYLSILIENNYIENFGEEMDKLKRRIDIGNLRSLMIFGEYRRASVVNVFKDTFREIEALRVLFIFMNSLNSLPLHFSKLVHLRYLKLKSPHYSEVCLPSMVSRFYHLRFLDLQNWNSSYALPKDISNLVNLCQFIARKEFQFNVPGVGKMKHLQELKEFHVKKESTGFELRELGQLEVLGGELNICGLENVRTGEEANGAKLTAKKNLIMLGLVWGVGQKFTGDDILDSLQPHSNLRELNIVNHGGASAPSWLCSKIQIKNLEVLHLEGVCWVTLPPIGQIYHLRKLKLKKIVGICQFGSDFIGGITEKSFKHLKEVEFDDMPELVEWVGGANSHLFSRLERISCNSCPKLTALPLSGWSCSSAQDNTIWFPNLCSLYAKACPKLCLPPLPHSSKLSSFQTDYLHYECTKLYIKMSSELAFHNLGEVEDLTINDAALISFADLQKLHPLRSIEIMRCQETFLRGLADGVVLHSVQSLKLQEFPLTRKSVPNLFKCFPGLSRLDVCASDEDHEEVVLQFPSTSSLRNVRFNRCKNLVLPVEDGGGFQDLLLMESVSIANCGRLFSQWSMREAAQSINPFPCCLKELDFWDESSTMAMALLSNLTSLTTLGLRGCKNLTVDGFNPLTTFNMTDLYVYNSRRDETEPYSIAVDLLAEVARTKPMPVGSIQLVRLQVDSISAVLVAPICSLL</sequence>
<evidence type="ECO:0000313" key="6">
    <source>
        <dbReference type="Proteomes" id="UP000095767"/>
    </source>
</evidence>
<dbReference type="InterPro" id="IPR044974">
    <property type="entry name" value="Disease_R_plants"/>
</dbReference>
<evidence type="ECO:0000259" key="3">
    <source>
        <dbReference type="Pfam" id="PF23559"/>
    </source>
</evidence>
<dbReference type="OrthoDB" id="655895at2759"/>
<evidence type="ECO:0000256" key="2">
    <source>
        <dbReference type="ARBA" id="ARBA00022821"/>
    </source>
</evidence>
<dbReference type="InterPro" id="IPR032675">
    <property type="entry name" value="LRR_dom_sf"/>
</dbReference>
<feature type="domain" description="R13L1/DRL21-like LRR repeat region" evidence="4">
    <location>
        <begin position="391"/>
        <end position="512"/>
    </location>
</feature>
<feature type="domain" description="Disease resistance protein winged helix" evidence="3">
    <location>
        <begin position="130"/>
        <end position="195"/>
    </location>
</feature>
<protein>
    <submittedName>
        <fullName evidence="5">Putative disease resistance protein RGA1</fullName>
    </submittedName>
</protein>